<dbReference type="AlphaFoldDB" id="A0A160T1R9"/>
<dbReference type="PANTHER" id="PTHR37309:SF1">
    <property type="entry name" value="SLR0284 PROTEIN"/>
    <property type="match status" value="1"/>
</dbReference>
<dbReference type="PANTHER" id="PTHR37309">
    <property type="entry name" value="SLR0284 PROTEIN"/>
    <property type="match status" value="1"/>
</dbReference>
<dbReference type="InterPro" id="IPR002591">
    <property type="entry name" value="Phosphodiest/P_Trfase"/>
</dbReference>
<feature type="transmembrane region" description="Helical" evidence="5">
    <location>
        <begin position="848"/>
        <end position="869"/>
    </location>
</feature>
<gene>
    <name evidence="7" type="ORF">CFX0092_A1676</name>
</gene>
<evidence type="ECO:0000259" key="6">
    <source>
        <dbReference type="Pfam" id="PF04893"/>
    </source>
</evidence>
<keyword evidence="3 5" id="KW-1133">Transmembrane helix</keyword>
<dbReference type="KEGG" id="pbf:CFX0092_A1676"/>
<protein>
    <recommendedName>
        <fullName evidence="6">Yip1 domain-containing protein</fullName>
    </recommendedName>
</protein>
<evidence type="ECO:0000313" key="8">
    <source>
        <dbReference type="Proteomes" id="UP000215027"/>
    </source>
</evidence>
<dbReference type="GO" id="GO:0016020">
    <property type="term" value="C:membrane"/>
    <property type="evidence" value="ECO:0007669"/>
    <property type="project" value="UniProtKB-SubCell"/>
</dbReference>
<dbReference type="EMBL" id="LN890655">
    <property type="protein sequence ID" value="CUS03554.2"/>
    <property type="molecule type" value="Genomic_DNA"/>
</dbReference>
<keyword evidence="4 5" id="KW-0472">Membrane</keyword>
<feature type="transmembrane region" description="Helical" evidence="5">
    <location>
        <begin position="768"/>
        <end position="785"/>
    </location>
</feature>
<dbReference type="OrthoDB" id="155529at2"/>
<feature type="transmembrane region" description="Helical" evidence="5">
    <location>
        <begin position="819"/>
        <end position="836"/>
    </location>
</feature>
<dbReference type="InterPro" id="IPR006977">
    <property type="entry name" value="Yip1_dom"/>
</dbReference>
<reference evidence="7" key="1">
    <citation type="submission" date="2016-01" db="EMBL/GenBank/DDBJ databases">
        <authorList>
            <person name="Mcilroy J.S."/>
            <person name="Karst M S."/>
            <person name="Albertsen M."/>
        </authorList>
    </citation>
    <scope>NUCLEOTIDE SEQUENCE</scope>
    <source>
        <strain evidence="7">Cfx-K</strain>
    </source>
</reference>
<dbReference type="Proteomes" id="UP000215027">
    <property type="component" value="Chromosome I"/>
</dbReference>
<evidence type="ECO:0000256" key="1">
    <source>
        <dbReference type="ARBA" id="ARBA00004141"/>
    </source>
</evidence>
<feature type="transmembrane region" description="Helical" evidence="5">
    <location>
        <begin position="106"/>
        <end position="128"/>
    </location>
</feature>
<feature type="transmembrane region" description="Helical" evidence="5">
    <location>
        <begin position="43"/>
        <end position="63"/>
    </location>
</feature>
<feature type="transmembrane region" description="Helical" evidence="5">
    <location>
        <begin position="70"/>
        <end position="94"/>
    </location>
</feature>
<name>A0A160T1R9_9CHLR</name>
<dbReference type="InterPro" id="IPR007165">
    <property type="entry name" value="Phage_holin_4_2"/>
</dbReference>
<comment type="subcellular location">
    <subcellularLocation>
        <location evidence="1">Membrane</location>
        <topology evidence="1">Multi-pass membrane protein</topology>
    </subcellularLocation>
</comment>
<evidence type="ECO:0000256" key="2">
    <source>
        <dbReference type="ARBA" id="ARBA00022692"/>
    </source>
</evidence>
<dbReference type="Pfam" id="PF04020">
    <property type="entry name" value="Phage_holin_4_2"/>
    <property type="match status" value="1"/>
</dbReference>
<feature type="transmembrane region" description="Helical" evidence="5">
    <location>
        <begin position="12"/>
        <end position="31"/>
    </location>
</feature>
<sequence>MNPIRSLLRISIQFVINWIVSAASLIITAWISPGINLYAVGDYPEWAIAAGVAFLLGLVNLLIRPIILLLALPLGFIVLFVAGFFVNAVMLRITDNLTGPGFVVTGWLPAFFGGIVLALVGMLINALIGIEDTNSFYEGVIERRLARQRPVGATSDTTALVMLEIDGLSYHHIQKAIAGGYMPHVEAMIEQDGYVLSRTDCGLPSQTSACQAGILFGDNYDIPAFRWYDKARGRLFVSGNDAAEINARYANGQGLLRDGASVNNMVNGDAMLSLLTASDLRGGTSEQKRARANDVYLLLLNPNFLMRVLGKFLGESLREVWQFGRDVIGGVQPRLNRLGHLYPFIRAATTVFMREVSGSLTIMQIIRGEPAIYTTWPGYDEVAHHSGPWSSHAFGTLRGFDRTIGAVREVIATKAPRHYELLLLSDHGQSFGPTFKMRYGYTLKEFIQTHMPAGTIITQTAGGDDGSLSVASAAAELGNINAQGMGGRVGQATTRQLQKAAERTLQEAERDQAAVADVTFCGSGNLAQVYFHAFGHRATRAELDAAFPGMTAAVVGHEGVGFVVVRDGQTPVVLGKRGVRNLHSDVVEGEDPLLPYGDVELRAWQVRRVADFPSAGDLIIISTLYPDGTVAALEELIGNHGGLGGEQTDSFLLHPADMAVPPTRNAIELFALLNARRDRPVPLVEPAPPPRDDWQPGNLLAGLKLVNMWPELALRALVLDRAAYRVIALLGTMTGPALLLSLVGVAATSIVDATTSDFGLPLVFGGRYALWVLSVALLHSTARVLRGKGTYTETFRVLGFVQVIHLFEFLRLITPVAEIVQVGVTLFSFVAVWLGVNQAHRLRGWRTLLLPILNLLIFLVGVFALLSLVNGFGYALQTLGQRLGILP</sequence>
<dbReference type="Pfam" id="PF01663">
    <property type="entry name" value="Phosphodiest"/>
    <property type="match status" value="1"/>
</dbReference>
<keyword evidence="2 5" id="KW-0812">Transmembrane</keyword>
<evidence type="ECO:0000313" key="7">
    <source>
        <dbReference type="EMBL" id="CUS03554.2"/>
    </source>
</evidence>
<accession>A0A160T1R9</accession>
<organism evidence="7 8">
    <name type="scientific">Candidatus Promineifilum breve</name>
    <dbReference type="NCBI Taxonomy" id="1806508"/>
    <lineage>
        <taxon>Bacteria</taxon>
        <taxon>Bacillati</taxon>
        <taxon>Chloroflexota</taxon>
        <taxon>Ardenticatenia</taxon>
        <taxon>Candidatus Promineifilales</taxon>
        <taxon>Candidatus Promineifilaceae</taxon>
        <taxon>Candidatus Promineifilum</taxon>
    </lineage>
</organism>
<feature type="transmembrane region" description="Helical" evidence="5">
    <location>
        <begin position="797"/>
        <end position="813"/>
    </location>
</feature>
<dbReference type="SUPFAM" id="SSF53649">
    <property type="entry name" value="Alkaline phosphatase-like"/>
    <property type="match status" value="1"/>
</dbReference>
<evidence type="ECO:0000256" key="4">
    <source>
        <dbReference type="ARBA" id="ARBA00023136"/>
    </source>
</evidence>
<proteinExistence type="predicted"/>
<feature type="transmembrane region" description="Helical" evidence="5">
    <location>
        <begin position="722"/>
        <end position="748"/>
    </location>
</feature>
<feature type="domain" description="Yip1" evidence="6">
    <location>
        <begin position="732"/>
        <end position="864"/>
    </location>
</feature>
<keyword evidence="8" id="KW-1185">Reference proteome</keyword>
<dbReference type="Pfam" id="PF04893">
    <property type="entry name" value="Yip1"/>
    <property type="match status" value="1"/>
</dbReference>
<dbReference type="RefSeq" id="WP_095043023.1">
    <property type="nucleotide sequence ID" value="NZ_LN890655.1"/>
</dbReference>
<dbReference type="InterPro" id="IPR017850">
    <property type="entry name" value="Alkaline_phosphatase_core_sf"/>
</dbReference>
<evidence type="ECO:0000256" key="3">
    <source>
        <dbReference type="ARBA" id="ARBA00022989"/>
    </source>
</evidence>
<evidence type="ECO:0000256" key="5">
    <source>
        <dbReference type="SAM" id="Phobius"/>
    </source>
</evidence>
<dbReference type="Gene3D" id="3.40.720.10">
    <property type="entry name" value="Alkaline Phosphatase, subunit A"/>
    <property type="match status" value="1"/>
</dbReference>